<feature type="region of interest" description="Disordered" evidence="2">
    <location>
        <begin position="72"/>
        <end position="93"/>
    </location>
</feature>
<proteinExistence type="inferred from homology"/>
<name>A0A9P1H316_9PEZI</name>
<dbReference type="AlphaFoldDB" id="A0A9P1H316"/>
<comment type="similarity">
    <text evidence="1">Belongs to the LTO1 family.</text>
</comment>
<keyword evidence="5" id="KW-1185">Reference proteome</keyword>
<reference evidence="4" key="1">
    <citation type="submission" date="2022-11" db="EMBL/GenBank/DDBJ databases">
        <authorList>
            <person name="Scott C."/>
            <person name="Bruce N."/>
        </authorList>
    </citation>
    <scope>NUCLEOTIDE SEQUENCE</scope>
</reference>
<gene>
    <name evidence="4" type="ORF">PPNO1_LOCUS5429</name>
</gene>
<feature type="domain" description="Essential protein Yae1 N-terminal" evidence="3">
    <location>
        <begin position="20"/>
        <end position="58"/>
    </location>
</feature>
<accession>A0A9P1H316</accession>
<dbReference type="Proteomes" id="UP000838763">
    <property type="component" value="Unassembled WGS sequence"/>
</dbReference>
<dbReference type="PANTHER" id="PTHR28532">
    <property type="entry name" value="GEO13458P1"/>
    <property type="match status" value="1"/>
</dbReference>
<dbReference type="InterPro" id="IPR052436">
    <property type="entry name" value="LTO1_adapter"/>
</dbReference>
<dbReference type="OrthoDB" id="47007at2759"/>
<evidence type="ECO:0000313" key="5">
    <source>
        <dbReference type="Proteomes" id="UP000838763"/>
    </source>
</evidence>
<protein>
    <recommendedName>
        <fullName evidence="3">Essential protein Yae1 N-terminal domain-containing protein</fullName>
    </recommendedName>
</protein>
<evidence type="ECO:0000313" key="4">
    <source>
        <dbReference type="EMBL" id="CAI4215722.1"/>
    </source>
</evidence>
<evidence type="ECO:0000259" key="3">
    <source>
        <dbReference type="Pfam" id="PF09811"/>
    </source>
</evidence>
<dbReference type="Pfam" id="PF09811">
    <property type="entry name" value="Yae1_N"/>
    <property type="match status" value="1"/>
</dbReference>
<evidence type="ECO:0000256" key="1">
    <source>
        <dbReference type="ARBA" id="ARBA00038090"/>
    </source>
</evidence>
<dbReference type="PANTHER" id="PTHR28532:SF1">
    <property type="entry name" value="ORAL CANCER OVEREXPRESSED 1"/>
    <property type="match status" value="1"/>
</dbReference>
<sequence length="136" mass="15055">MSEDLFDDALTIEDDLYKRGYNQGYEDGERAGKIEGRSFGLAKGFEKFAESGRLYGRAVVWANRLPSAAATAGIGSEGKQQAPSKMPPLPDNARLTKNIESVHALMEPATLPTENSDDAVQDFDDRFKRRRERLGS</sequence>
<organism evidence="4 5">
    <name type="scientific">Parascedosporium putredinis</name>
    <dbReference type="NCBI Taxonomy" id="1442378"/>
    <lineage>
        <taxon>Eukaryota</taxon>
        <taxon>Fungi</taxon>
        <taxon>Dikarya</taxon>
        <taxon>Ascomycota</taxon>
        <taxon>Pezizomycotina</taxon>
        <taxon>Sordariomycetes</taxon>
        <taxon>Hypocreomycetidae</taxon>
        <taxon>Microascales</taxon>
        <taxon>Microascaceae</taxon>
        <taxon>Parascedosporium</taxon>
    </lineage>
</organism>
<comment type="caution">
    <text evidence="4">The sequence shown here is derived from an EMBL/GenBank/DDBJ whole genome shotgun (WGS) entry which is preliminary data.</text>
</comment>
<dbReference type="EMBL" id="CALLCH030000012">
    <property type="protein sequence ID" value="CAI4215722.1"/>
    <property type="molecule type" value="Genomic_DNA"/>
</dbReference>
<dbReference type="InterPro" id="IPR019191">
    <property type="entry name" value="Essential_protein_Yae1_N"/>
</dbReference>
<evidence type="ECO:0000256" key="2">
    <source>
        <dbReference type="SAM" id="MobiDB-lite"/>
    </source>
</evidence>